<dbReference type="Proteomes" id="UP000654075">
    <property type="component" value="Unassembled WGS sequence"/>
</dbReference>
<evidence type="ECO:0000256" key="1">
    <source>
        <dbReference type="ARBA" id="ARBA00003029"/>
    </source>
</evidence>
<dbReference type="Proteomes" id="UP000626109">
    <property type="component" value="Unassembled WGS sequence"/>
</dbReference>
<evidence type="ECO:0000256" key="5">
    <source>
        <dbReference type="ARBA" id="ARBA00022846"/>
    </source>
</evidence>
<dbReference type="PANTHER" id="PTHR28656">
    <property type="entry name" value="COILED-COIL DOMAIN-CONTAINING PROTEIN 153"/>
    <property type="match status" value="1"/>
</dbReference>
<feature type="region of interest" description="Disordered" evidence="13">
    <location>
        <begin position="161"/>
        <end position="188"/>
    </location>
</feature>
<evidence type="ECO:0000313" key="16">
    <source>
        <dbReference type="EMBL" id="CAE8737398.1"/>
    </source>
</evidence>
<dbReference type="EMBL" id="CAJNNV010026837">
    <property type="protein sequence ID" value="CAE8619116.1"/>
    <property type="molecule type" value="Genomic_DNA"/>
</dbReference>
<evidence type="ECO:0000256" key="6">
    <source>
        <dbReference type="ARBA" id="ARBA00023054"/>
    </source>
</evidence>
<keyword evidence="8" id="KW-0206">Cytoskeleton</keyword>
<evidence type="ECO:0000256" key="8">
    <source>
        <dbReference type="ARBA" id="ARBA00023212"/>
    </source>
</evidence>
<protein>
    <recommendedName>
        <fullName evidence="11">Dynein regulatory complex protein 12</fullName>
    </recommendedName>
</protein>
<keyword evidence="6 12" id="KW-0175">Coiled coil</keyword>
<proteinExistence type="inferred from homology"/>
<evidence type="ECO:0000256" key="7">
    <source>
        <dbReference type="ARBA" id="ARBA00023069"/>
    </source>
</evidence>
<evidence type="ECO:0000256" key="12">
    <source>
        <dbReference type="SAM" id="Coils"/>
    </source>
</evidence>
<evidence type="ECO:0000256" key="13">
    <source>
        <dbReference type="SAM" id="MobiDB-lite"/>
    </source>
</evidence>
<comment type="subunit">
    <text evidence="3">Component of the nexin-dynein regulatory complex (N-DRC).</text>
</comment>
<dbReference type="EMBL" id="CAJNNV010029604">
    <property type="protein sequence ID" value="CAE8629173.1"/>
    <property type="molecule type" value="Genomic_DNA"/>
</dbReference>
<dbReference type="OrthoDB" id="10264405at2759"/>
<keyword evidence="9" id="KW-0966">Cell projection</keyword>
<accession>A0A813GQS2</accession>
<comment type="caution">
    <text evidence="15">The sequence shown here is derived from an EMBL/GenBank/DDBJ whole genome shotgun (WGS) entry which is preliminary data.</text>
</comment>
<keyword evidence="7" id="KW-0969">Cilium</keyword>
<comment type="subcellular location">
    <subcellularLocation>
        <location evidence="2">Cytoplasm</location>
        <location evidence="2">Cytoskeleton</location>
        <location evidence="2">Flagellum axoneme</location>
    </subcellularLocation>
</comment>
<keyword evidence="17" id="KW-1185">Reference proteome</keyword>
<sequence>MGDKKGGDGDEPNYKEESYYMTQKIKVLQYRLMMKDEQTANSRRAEEELRRRVAELDKSFEAESDRCRENTGEMSRQYREMQDDFNLTIEILQKQVAQAKQEIEAVTKEIERVRVEKDEIIRQKDLEHSSLSAKMETMAAEFADMLKESLDKMSQRIEVTHNSWDRDSGKPPLMNRLKAFSLTDEAQD</sequence>
<comment type="similarity">
    <text evidence="10">Belongs to the DRC12 family.</text>
</comment>
<evidence type="ECO:0000313" key="17">
    <source>
        <dbReference type="Proteomes" id="UP000654075"/>
    </source>
</evidence>
<feature type="coiled-coil region" evidence="12">
    <location>
        <begin position="46"/>
        <end position="123"/>
    </location>
</feature>
<reference evidence="15" key="1">
    <citation type="submission" date="2021-02" db="EMBL/GenBank/DDBJ databases">
        <authorList>
            <person name="Dougan E. K."/>
            <person name="Rhodes N."/>
            <person name="Thang M."/>
            <person name="Chan C."/>
        </authorList>
    </citation>
    <scope>NUCLEOTIDE SEQUENCE</scope>
</reference>
<dbReference type="AlphaFoldDB" id="A0A813GQS2"/>
<comment type="function">
    <text evidence="1">Component of the nexin-dynein regulatory complex (N-DRC), a key regulator of ciliary/flagellar motility which maintains the alignment and integrity of the distal axoneme and regulates microtubule sliding in motile axonemes.</text>
</comment>
<name>A0A813GQS2_POLGL</name>
<evidence type="ECO:0000256" key="4">
    <source>
        <dbReference type="ARBA" id="ARBA00022490"/>
    </source>
</evidence>
<gene>
    <name evidence="14" type="ORF">PGLA1383_LOCUS36709</name>
    <name evidence="15" type="ORF">PGLA1383_LOCUS45717</name>
    <name evidence="16" type="ORF">PGLA2088_LOCUS48740</name>
</gene>
<keyword evidence="5" id="KW-0282">Flagellum</keyword>
<evidence type="ECO:0000256" key="9">
    <source>
        <dbReference type="ARBA" id="ARBA00023273"/>
    </source>
</evidence>
<keyword evidence="4" id="KW-0963">Cytoplasm</keyword>
<dbReference type="EMBL" id="CAJNNW010036765">
    <property type="protein sequence ID" value="CAE8737398.1"/>
    <property type="molecule type" value="Genomic_DNA"/>
</dbReference>
<dbReference type="PANTHER" id="PTHR28656:SF1">
    <property type="entry name" value="COILED-COIL DOMAIN-CONTAINING PROTEIN 153"/>
    <property type="match status" value="1"/>
</dbReference>
<evidence type="ECO:0000256" key="11">
    <source>
        <dbReference type="ARBA" id="ARBA00044800"/>
    </source>
</evidence>
<evidence type="ECO:0000256" key="2">
    <source>
        <dbReference type="ARBA" id="ARBA00004611"/>
    </source>
</evidence>
<evidence type="ECO:0000313" key="15">
    <source>
        <dbReference type="EMBL" id="CAE8629173.1"/>
    </source>
</evidence>
<evidence type="ECO:0000256" key="10">
    <source>
        <dbReference type="ARBA" id="ARBA00044754"/>
    </source>
</evidence>
<evidence type="ECO:0000313" key="14">
    <source>
        <dbReference type="EMBL" id="CAE8619116.1"/>
    </source>
</evidence>
<dbReference type="InterPro" id="IPR033585">
    <property type="entry name" value="DRC12-like"/>
</dbReference>
<organism evidence="15 17">
    <name type="scientific">Polarella glacialis</name>
    <name type="common">Dinoflagellate</name>
    <dbReference type="NCBI Taxonomy" id="89957"/>
    <lineage>
        <taxon>Eukaryota</taxon>
        <taxon>Sar</taxon>
        <taxon>Alveolata</taxon>
        <taxon>Dinophyceae</taxon>
        <taxon>Suessiales</taxon>
        <taxon>Suessiaceae</taxon>
        <taxon>Polarella</taxon>
    </lineage>
</organism>
<evidence type="ECO:0000256" key="3">
    <source>
        <dbReference type="ARBA" id="ARBA00011248"/>
    </source>
</evidence>
<dbReference type="OMA" id="HAKYKEQ"/>